<name>A0ABT2M383_9FIRM</name>
<dbReference type="NCBIfam" id="NF010539">
    <property type="entry name" value="PRK13927.1"/>
    <property type="match status" value="1"/>
</dbReference>
<keyword evidence="2 6" id="KW-0547">Nucleotide-binding</keyword>
<dbReference type="Gene3D" id="3.30.420.40">
    <property type="match status" value="3"/>
</dbReference>
<keyword evidence="1 6" id="KW-0963">Cytoplasm</keyword>
<comment type="caution">
    <text evidence="6">Lacks conserved residue(s) required for the propagation of feature annotation.</text>
</comment>
<dbReference type="PANTHER" id="PTHR42749:SF1">
    <property type="entry name" value="CELL SHAPE-DETERMINING PROTEIN MREB"/>
    <property type="match status" value="1"/>
</dbReference>
<proteinExistence type="inferred from homology"/>
<evidence type="ECO:0000256" key="4">
    <source>
        <dbReference type="ARBA" id="ARBA00022960"/>
    </source>
</evidence>
<dbReference type="CDD" id="cd10225">
    <property type="entry name" value="ASKHA_NBD_MreB-like"/>
    <property type="match status" value="1"/>
</dbReference>
<comment type="subcellular location">
    <subcellularLocation>
        <location evidence="6">Cytoplasm</location>
    </subcellularLocation>
    <text evidence="6">Membrane-associated.</text>
</comment>
<evidence type="ECO:0000256" key="5">
    <source>
        <dbReference type="ARBA" id="ARBA00023458"/>
    </source>
</evidence>
<evidence type="ECO:0000256" key="2">
    <source>
        <dbReference type="ARBA" id="ARBA00022741"/>
    </source>
</evidence>
<dbReference type="HAMAP" id="MF_02207">
    <property type="entry name" value="MreB"/>
    <property type="match status" value="1"/>
</dbReference>
<comment type="subunit">
    <text evidence="6">Forms polymers.</text>
</comment>
<dbReference type="RefSeq" id="WP_022089610.1">
    <property type="nucleotide sequence ID" value="NZ_JAODBU010000008.1"/>
</dbReference>
<dbReference type="InterPro" id="IPR004753">
    <property type="entry name" value="MreB"/>
</dbReference>
<comment type="function">
    <text evidence="6">Forms membrane-associated dynamic filaments that are essential for cell shape determination. Acts by regulating cell wall synthesis and cell elongation, and thus cell shape. A feedback loop between cell geometry and MreB localization may maintain elongated cell shape by targeting cell wall growth to regions of negative cell wall curvature.</text>
</comment>
<organism evidence="7 8">
    <name type="scientific">Eubacterium album</name>
    <dbReference type="NCBI Taxonomy" id="2978477"/>
    <lineage>
        <taxon>Bacteria</taxon>
        <taxon>Bacillati</taxon>
        <taxon>Bacillota</taxon>
        <taxon>Clostridia</taxon>
        <taxon>Eubacteriales</taxon>
        <taxon>Eubacteriaceae</taxon>
        <taxon>Eubacterium</taxon>
    </lineage>
</organism>
<evidence type="ECO:0000313" key="7">
    <source>
        <dbReference type="EMBL" id="MCT7399346.1"/>
    </source>
</evidence>
<protein>
    <recommendedName>
        <fullName evidence="6">Cell shape-determining protein MreB</fullName>
    </recommendedName>
</protein>
<reference evidence="7" key="1">
    <citation type="submission" date="2022-09" db="EMBL/GenBank/DDBJ databases">
        <title>Eubacterium sp. LFL-14 isolated from human feces.</title>
        <authorList>
            <person name="Liu F."/>
        </authorList>
    </citation>
    <scope>NUCLEOTIDE SEQUENCE</scope>
    <source>
        <strain evidence="7">LFL-14</strain>
    </source>
</reference>
<dbReference type="InterPro" id="IPR043129">
    <property type="entry name" value="ATPase_NBD"/>
</dbReference>
<comment type="similarity">
    <text evidence="5 6">Belongs to the FtsA/MreB family.</text>
</comment>
<evidence type="ECO:0000256" key="6">
    <source>
        <dbReference type="HAMAP-Rule" id="MF_02207"/>
    </source>
</evidence>
<evidence type="ECO:0000313" key="8">
    <source>
        <dbReference type="Proteomes" id="UP001431199"/>
    </source>
</evidence>
<dbReference type="EMBL" id="JAODBU010000008">
    <property type="protein sequence ID" value="MCT7399346.1"/>
    <property type="molecule type" value="Genomic_DNA"/>
</dbReference>
<keyword evidence="8" id="KW-1185">Reference proteome</keyword>
<feature type="binding site" evidence="6">
    <location>
        <begin position="205"/>
        <end position="208"/>
    </location>
    <ligand>
        <name>ATP</name>
        <dbReference type="ChEBI" id="CHEBI:30616"/>
    </ligand>
</feature>
<dbReference type="Pfam" id="PF06723">
    <property type="entry name" value="MreB_Mbl"/>
    <property type="match status" value="1"/>
</dbReference>
<sequence>MSQNVYGIDIGTSNLKIFNGQTKTIINEKNIIAIRNKKDVFAIGNGAFEMYEKAPDNIVVSFPIKDGVIADIKNMKSLIEKMFIKLNYPKIVRGGRFCIAVPSDITEVEKRAFYDVINDSSIKAKEIKIVEKPIADAVGLGIDIDSAKGNMIVNIGADTTEITVTSLGGIVISRIVKIGGNKLDEIICNIVKRKYNIMIGMKTAEQIKINLANAIYDEESDDNYEMCNVFGRNIITGLPCERTVTSDLIYEAIKEVLSSIIDSIKQLLERTPPELSSDIIDTGIYLTGGSAQITNLSKLIEMETDLKVNVVRNPGESVVRGISKIISDSKYRKLLYTPSENKY</sequence>
<dbReference type="PANTHER" id="PTHR42749">
    <property type="entry name" value="CELL SHAPE-DETERMINING PROTEIN MREB"/>
    <property type="match status" value="1"/>
</dbReference>
<accession>A0ABT2M383</accession>
<comment type="caution">
    <text evidence="7">The sequence shown here is derived from an EMBL/GenBank/DDBJ whole genome shotgun (WGS) entry which is preliminary data.</text>
</comment>
<gene>
    <name evidence="6" type="primary">mreB</name>
    <name evidence="7" type="ORF">N5B56_09665</name>
</gene>
<keyword evidence="4 6" id="KW-0133">Cell shape</keyword>
<dbReference type="Proteomes" id="UP001431199">
    <property type="component" value="Unassembled WGS sequence"/>
</dbReference>
<dbReference type="SUPFAM" id="SSF53067">
    <property type="entry name" value="Actin-like ATPase domain"/>
    <property type="match status" value="2"/>
</dbReference>
<dbReference type="InterPro" id="IPR056546">
    <property type="entry name" value="MreB_MamK-like"/>
</dbReference>
<evidence type="ECO:0000256" key="1">
    <source>
        <dbReference type="ARBA" id="ARBA00022490"/>
    </source>
</evidence>
<evidence type="ECO:0000256" key="3">
    <source>
        <dbReference type="ARBA" id="ARBA00022840"/>
    </source>
</evidence>
<keyword evidence="3 6" id="KW-0067">ATP-binding</keyword>
<dbReference type="PRINTS" id="PR01652">
    <property type="entry name" value="SHAPEPROTEIN"/>
</dbReference>